<dbReference type="EC" id="3.1.1.-" evidence="8"/>
<dbReference type="OrthoDB" id="3039123at2759"/>
<dbReference type="AlphaFoldDB" id="A0A2T3A4Q0"/>
<sequence>MRCSQTAAAASMAVASAQAASLASVCTVDHVTSSLPDNLLGITIDTSSVTAAPVYNATESGAMISFSVLDSPVSFCNVTFSYSHDGKDDSVGVKYYMPAPAAFKNRYLETGGAGYAINLGVSELSQGLLLGAVGGTTDAGLPDASVDEAFPTANGTANWDVIYMFAYQAHGEATTIGKALSSNFYGTTSKVYTYFGGCSDGGRQAWSQAQRYGDLYDGVIAGAPAFRMGQQQTNHLFSNVVEKTEGYYPPPCELDKIVNLTIAFCDPLDGKTDGVVSRSDLCKLHFDFNTTIGESYYCAATTASSLGLGYGSKKRSLGARDNITTTDYPVQNGTVSAEGARVAKLIVDGLFNSKGERAYLSYQPGGSYADAATAYDETTDSWTLDIASTGGEWIIRFLNLLDADNLLSLENVTYDTLVDWMSEGTIKYMDSLQTTLPDLSTFNNNGGKILHYHGEQDDSVPTASSVHYWNSVREIMYAGQDFNTSTQALSDWYRLFLVPGAAHCAVNSLQPNGPFPETLLDVMIAWVEQGTVPQTLPSTIQAGPNEGDNEDLCAWPLRPYWTSNTSTSPDCVYDQTSIDSFMYDFTAFKYPVY</sequence>
<dbReference type="GO" id="GO:0030600">
    <property type="term" value="F:feruloyl esterase activity"/>
    <property type="evidence" value="ECO:0007669"/>
    <property type="project" value="UniProtKB-ARBA"/>
</dbReference>
<evidence type="ECO:0000256" key="3">
    <source>
        <dbReference type="ARBA" id="ARBA00022723"/>
    </source>
</evidence>
<keyword evidence="2" id="KW-0719">Serine esterase</keyword>
<dbReference type="PANTHER" id="PTHR33938:SF7">
    <property type="entry name" value="CARBOXYLIC ESTER HYDROLASE"/>
    <property type="match status" value="1"/>
</dbReference>
<evidence type="ECO:0000256" key="5">
    <source>
        <dbReference type="ARBA" id="ARBA00022801"/>
    </source>
</evidence>
<comment type="similarity">
    <text evidence="1 8">Belongs to the tannase family.</text>
</comment>
<protein>
    <recommendedName>
        <fullName evidence="8">Carboxylic ester hydrolase</fullName>
        <ecNumber evidence="8">3.1.1.-</ecNumber>
    </recommendedName>
</protein>
<evidence type="ECO:0000313" key="10">
    <source>
        <dbReference type="Proteomes" id="UP000241462"/>
    </source>
</evidence>
<evidence type="ECO:0000256" key="4">
    <source>
        <dbReference type="ARBA" id="ARBA00022729"/>
    </source>
</evidence>
<gene>
    <name evidence="9" type="ORF">BD289DRAFT_370860</name>
</gene>
<organism evidence="9 10">
    <name type="scientific">Coniella lustricola</name>
    <dbReference type="NCBI Taxonomy" id="2025994"/>
    <lineage>
        <taxon>Eukaryota</taxon>
        <taxon>Fungi</taxon>
        <taxon>Dikarya</taxon>
        <taxon>Ascomycota</taxon>
        <taxon>Pezizomycotina</taxon>
        <taxon>Sordariomycetes</taxon>
        <taxon>Sordariomycetidae</taxon>
        <taxon>Diaporthales</taxon>
        <taxon>Schizoparmaceae</taxon>
        <taxon>Coniella</taxon>
    </lineage>
</organism>
<evidence type="ECO:0000256" key="1">
    <source>
        <dbReference type="ARBA" id="ARBA00006249"/>
    </source>
</evidence>
<keyword evidence="6" id="KW-0106">Calcium</keyword>
<keyword evidence="4 8" id="KW-0732">Signal</keyword>
<dbReference type="InParanoid" id="A0A2T3A4Q0"/>
<evidence type="ECO:0000256" key="2">
    <source>
        <dbReference type="ARBA" id="ARBA00022487"/>
    </source>
</evidence>
<dbReference type="InterPro" id="IPR011118">
    <property type="entry name" value="Tannase/feruloyl_esterase"/>
</dbReference>
<feature type="chain" id="PRO_5015372700" description="Carboxylic ester hydrolase" evidence="8">
    <location>
        <begin position="20"/>
        <end position="593"/>
    </location>
</feature>
<dbReference type="InterPro" id="IPR029058">
    <property type="entry name" value="AB_hydrolase_fold"/>
</dbReference>
<keyword evidence="10" id="KW-1185">Reference proteome</keyword>
<dbReference type="SUPFAM" id="SSF53474">
    <property type="entry name" value="alpha/beta-Hydrolases"/>
    <property type="match status" value="1"/>
</dbReference>
<accession>A0A2T3A4Q0</accession>
<dbReference type="EMBL" id="KZ678471">
    <property type="protein sequence ID" value="PSR82764.1"/>
    <property type="molecule type" value="Genomic_DNA"/>
</dbReference>
<dbReference type="Pfam" id="PF07519">
    <property type="entry name" value="Tannase"/>
    <property type="match status" value="1"/>
</dbReference>
<feature type="signal peptide" evidence="8">
    <location>
        <begin position="1"/>
        <end position="19"/>
    </location>
</feature>
<proteinExistence type="inferred from homology"/>
<dbReference type="PANTHER" id="PTHR33938">
    <property type="entry name" value="FERULOYL ESTERASE B-RELATED"/>
    <property type="match status" value="1"/>
</dbReference>
<keyword evidence="3" id="KW-0479">Metal-binding</keyword>
<name>A0A2T3A4Q0_9PEZI</name>
<evidence type="ECO:0000256" key="7">
    <source>
        <dbReference type="ARBA" id="ARBA00023157"/>
    </source>
</evidence>
<evidence type="ECO:0000256" key="8">
    <source>
        <dbReference type="RuleBase" id="RU361238"/>
    </source>
</evidence>
<dbReference type="GO" id="GO:0046872">
    <property type="term" value="F:metal ion binding"/>
    <property type="evidence" value="ECO:0007669"/>
    <property type="project" value="UniProtKB-KW"/>
</dbReference>
<reference evidence="9 10" key="1">
    <citation type="journal article" date="2018" name="Mycol. Prog.">
        <title>Coniella lustricola, a new species from submerged detritus.</title>
        <authorList>
            <person name="Raudabaugh D.B."/>
            <person name="Iturriaga T."/>
            <person name="Carver A."/>
            <person name="Mondo S."/>
            <person name="Pangilinan J."/>
            <person name="Lipzen A."/>
            <person name="He G."/>
            <person name="Amirebrahimi M."/>
            <person name="Grigoriev I.V."/>
            <person name="Miller A.N."/>
        </authorList>
    </citation>
    <scope>NUCLEOTIDE SEQUENCE [LARGE SCALE GENOMIC DNA]</scope>
    <source>
        <strain evidence="9 10">B22-T-1</strain>
    </source>
</reference>
<evidence type="ECO:0000256" key="6">
    <source>
        <dbReference type="ARBA" id="ARBA00022837"/>
    </source>
</evidence>
<keyword evidence="5 8" id="KW-0378">Hydrolase</keyword>
<evidence type="ECO:0000313" key="9">
    <source>
        <dbReference type="EMBL" id="PSR82764.1"/>
    </source>
</evidence>
<keyword evidence="7" id="KW-1015">Disulfide bond</keyword>
<dbReference type="Proteomes" id="UP000241462">
    <property type="component" value="Unassembled WGS sequence"/>
</dbReference>